<protein>
    <recommendedName>
        <fullName evidence="4 13">Outer-membrane lipoprotein LolB</fullName>
    </recommendedName>
</protein>
<keyword evidence="5 13" id="KW-0813">Transport</keyword>
<comment type="similarity">
    <text evidence="2 13">Belongs to the LolB family.</text>
</comment>
<comment type="function">
    <text evidence="13">Plays a critical role in the incorporation of lipoproteins in the outer membrane after they are released by the LolA protein.</text>
</comment>
<organism evidence="14 15">
    <name type="scientific">Marinospirillum alkalitolerans</name>
    <dbReference type="NCBI Taxonomy" id="3123374"/>
    <lineage>
        <taxon>Bacteria</taxon>
        <taxon>Pseudomonadati</taxon>
        <taxon>Pseudomonadota</taxon>
        <taxon>Gammaproteobacteria</taxon>
        <taxon>Oceanospirillales</taxon>
        <taxon>Oceanospirillaceae</taxon>
        <taxon>Marinospirillum</taxon>
    </lineage>
</organism>
<keyword evidence="8 13" id="KW-0472">Membrane</keyword>
<keyword evidence="12 13" id="KW-0449">Lipoprotein</keyword>
<proteinExistence type="inferred from homology"/>
<evidence type="ECO:0000256" key="6">
    <source>
        <dbReference type="ARBA" id="ARBA00022729"/>
    </source>
</evidence>
<dbReference type="Pfam" id="PF03550">
    <property type="entry name" value="LolB"/>
    <property type="match status" value="1"/>
</dbReference>
<evidence type="ECO:0000313" key="15">
    <source>
        <dbReference type="Proteomes" id="UP001621714"/>
    </source>
</evidence>
<comment type="subcellular location">
    <subcellularLocation>
        <location evidence="1 13">Cell outer membrane</location>
        <topology evidence="1 13">Lipid-anchor</topology>
    </subcellularLocation>
</comment>
<evidence type="ECO:0000256" key="11">
    <source>
        <dbReference type="ARBA" id="ARBA00023237"/>
    </source>
</evidence>
<evidence type="ECO:0000256" key="10">
    <source>
        <dbReference type="ARBA" id="ARBA00023186"/>
    </source>
</evidence>
<evidence type="ECO:0000256" key="3">
    <source>
        <dbReference type="ARBA" id="ARBA00011245"/>
    </source>
</evidence>
<dbReference type="HAMAP" id="MF_00233">
    <property type="entry name" value="LolB"/>
    <property type="match status" value="1"/>
</dbReference>
<evidence type="ECO:0000256" key="13">
    <source>
        <dbReference type="HAMAP-Rule" id="MF_00233"/>
    </source>
</evidence>
<keyword evidence="11 13" id="KW-0998">Cell outer membrane</keyword>
<comment type="caution">
    <text evidence="14">The sequence shown here is derived from an EMBL/GenBank/DDBJ whole genome shotgun (WGS) entry which is preliminary data.</text>
</comment>
<evidence type="ECO:0000256" key="9">
    <source>
        <dbReference type="ARBA" id="ARBA00023139"/>
    </source>
</evidence>
<evidence type="ECO:0000313" key="14">
    <source>
        <dbReference type="EMBL" id="MFK7161330.1"/>
    </source>
</evidence>
<keyword evidence="10 13" id="KW-0143">Chaperone</keyword>
<sequence>MTRPHPDHTQTAQRGLLIGLILLLLSGCATQTTPLSPAPHATEPNAALWHWQLQARTALSHGNERQTANLDWQQQGPDYQLRLFGPFGQGAAYLSGAPFLVTLTLSDGEQHQAATPEQLLTRELNWPLPLSNLVYWVRGLPAPGPYRRLEDQQIEQDGWQIRWSRFSQQGDWQLPGLIDLHNPPLSIRMAIHTWQPGRQQMTEEPNP</sequence>
<comment type="subunit">
    <text evidence="3 13">Monomer.</text>
</comment>
<gene>
    <name evidence="13 14" type="primary">lolB</name>
    <name evidence="14" type="ORF">V6U78_09815</name>
</gene>
<evidence type="ECO:0000256" key="4">
    <source>
        <dbReference type="ARBA" id="ARBA00016202"/>
    </source>
</evidence>
<keyword evidence="9 13" id="KW-0564">Palmitate</keyword>
<dbReference type="InterPro" id="IPR004565">
    <property type="entry name" value="OM_lipoprot_LolB"/>
</dbReference>
<dbReference type="Gene3D" id="2.50.20.10">
    <property type="entry name" value="Lipoprotein localisation LolA/LolB/LppX"/>
    <property type="match status" value="1"/>
</dbReference>
<dbReference type="RefSeq" id="WP_405339933.1">
    <property type="nucleotide sequence ID" value="NZ_JBANFI010000005.1"/>
</dbReference>
<dbReference type="PROSITE" id="PS51257">
    <property type="entry name" value="PROKAR_LIPOPROTEIN"/>
    <property type="match status" value="1"/>
</dbReference>
<keyword evidence="7 13" id="KW-0653">Protein transport</keyword>
<accession>A0ABW8PYJ1</accession>
<dbReference type="InterPro" id="IPR029046">
    <property type="entry name" value="LolA/LolB/LppX"/>
</dbReference>
<evidence type="ECO:0000256" key="1">
    <source>
        <dbReference type="ARBA" id="ARBA00004459"/>
    </source>
</evidence>
<evidence type="ECO:0000256" key="5">
    <source>
        <dbReference type="ARBA" id="ARBA00022448"/>
    </source>
</evidence>
<dbReference type="NCBIfam" id="TIGR00548">
    <property type="entry name" value="lolB"/>
    <property type="match status" value="1"/>
</dbReference>
<evidence type="ECO:0000256" key="12">
    <source>
        <dbReference type="ARBA" id="ARBA00023288"/>
    </source>
</evidence>
<reference evidence="14 15" key="1">
    <citation type="submission" date="2024-02" db="EMBL/GenBank/DDBJ databases">
        <title>Marinospirillum sp. MEB 164 isolated from Lonar lake sediment.</title>
        <authorList>
            <person name="Joshi A."/>
            <person name="Thite S."/>
        </authorList>
    </citation>
    <scope>NUCLEOTIDE SEQUENCE [LARGE SCALE GENOMIC DNA]</scope>
    <source>
        <strain evidence="14 15">MEB164</strain>
    </source>
</reference>
<evidence type="ECO:0000256" key="8">
    <source>
        <dbReference type="ARBA" id="ARBA00023136"/>
    </source>
</evidence>
<keyword evidence="15" id="KW-1185">Reference proteome</keyword>
<name>A0ABW8PYJ1_9GAMM</name>
<dbReference type="Proteomes" id="UP001621714">
    <property type="component" value="Unassembled WGS sequence"/>
</dbReference>
<evidence type="ECO:0000256" key="2">
    <source>
        <dbReference type="ARBA" id="ARBA00009696"/>
    </source>
</evidence>
<evidence type="ECO:0000256" key="7">
    <source>
        <dbReference type="ARBA" id="ARBA00022927"/>
    </source>
</evidence>
<keyword evidence="6 13" id="KW-0732">Signal</keyword>
<dbReference type="SUPFAM" id="SSF89392">
    <property type="entry name" value="Prokaryotic lipoproteins and lipoprotein localization factors"/>
    <property type="match status" value="1"/>
</dbReference>
<dbReference type="EMBL" id="JBANFI010000005">
    <property type="protein sequence ID" value="MFK7161330.1"/>
    <property type="molecule type" value="Genomic_DNA"/>
</dbReference>
<dbReference type="CDD" id="cd16326">
    <property type="entry name" value="LolB"/>
    <property type="match status" value="1"/>
</dbReference>